<feature type="chain" id="PRO_5035260014" evidence="1">
    <location>
        <begin position="18"/>
        <end position="148"/>
    </location>
</feature>
<dbReference type="RefSeq" id="WP_171606527.1">
    <property type="nucleotide sequence ID" value="NZ_WHPF01000003.1"/>
</dbReference>
<gene>
    <name evidence="2" type="ORF">GD597_03920</name>
</gene>
<evidence type="ECO:0000313" key="3">
    <source>
        <dbReference type="Proteomes" id="UP000598971"/>
    </source>
</evidence>
<dbReference type="Pfam" id="PF14076">
    <property type="entry name" value="DUF4258"/>
    <property type="match status" value="1"/>
</dbReference>
<comment type="caution">
    <text evidence="2">The sequence shown here is derived from an EMBL/GenBank/DDBJ whole genome shotgun (WGS) entry which is preliminary data.</text>
</comment>
<keyword evidence="1" id="KW-0732">Signal</keyword>
<reference evidence="2" key="1">
    <citation type="submission" date="2019-10" db="EMBL/GenBank/DDBJ databases">
        <title>Draft genome sequence of Panacibacter sp. KCS-6.</title>
        <authorList>
            <person name="Yim K.J."/>
        </authorList>
    </citation>
    <scope>NUCLEOTIDE SEQUENCE</scope>
    <source>
        <strain evidence="2">KCS-6</strain>
    </source>
</reference>
<evidence type="ECO:0000313" key="2">
    <source>
        <dbReference type="EMBL" id="NNV54596.1"/>
    </source>
</evidence>
<name>A0A8J8FAY0_9BACT</name>
<keyword evidence="3" id="KW-1185">Reference proteome</keyword>
<dbReference type="EMBL" id="WHPF01000003">
    <property type="protein sequence ID" value="NNV54596.1"/>
    <property type="molecule type" value="Genomic_DNA"/>
</dbReference>
<evidence type="ECO:0000256" key="1">
    <source>
        <dbReference type="SAM" id="SignalP"/>
    </source>
</evidence>
<feature type="signal peptide" evidence="1">
    <location>
        <begin position="1"/>
        <end position="17"/>
    </location>
</feature>
<dbReference type="AlphaFoldDB" id="A0A8J8FAY0"/>
<proteinExistence type="predicted"/>
<dbReference type="Proteomes" id="UP000598971">
    <property type="component" value="Unassembled WGS sequence"/>
</dbReference>
<protein>
    <submittedName>
        <fullName evidence="2">DUF4258 domain-containing protein</fullName>
    </submittedName>
</protein>
<organism evidence="2 3">
    <name type="scientific">Limnovirga soli</name>
    <dbReference type="NCBI Taxonomy" id="2656915"/>
    <lineage>
        <taxon>Bacteria</taxon>
        <taxon>Pseudomonadati</taxon>
        <taxon>Bacteroidota</taxon>
        <taxon>Chitinophagia</taxon>
        <taxon>Chitinophagales</taxon>
        <taxon>Chitinophagaceae</taxon>
        <taxon>Limnovirga</taxon>
    </lineage>
</organism>
<sequence>MMKKAVPFILLVVLAVAALLIKQCNTPTVSPTVKPVVSNKKKTTSNNNNTAVVRGLNRNPAHINYSKHARCRMACRHIDESEVEQILQEGKINYTKSELDGADCKKKYAVEGLTRDKQKVRIIFAPCSDEVTVVTVIDIGKEWPCDCE</sequence>
<accession>A0A8J8FAY0</accession>
<dbReference type="InterPro" id="IPR025354">
    <property type="entry name" value="DUF4258"/>
</dbReference>